<accession>X6PAK4</accession>
<dbReference type="InterPro" id="IPR005123">
    <property type="entry name" value="Oxoglu/Fe-dep_dioxygenase_dom"/>
</dbReference>
<dbReference type="InterPro" id="IPR027450">
    <property type="entry name" value="AlkB-like"/>
</dbReference>
<evidence type="ECO:0000313" key="3">
    <source>
        <dbReference type="EMBL" id="ETO35163.1"/>
    </source>
</evidence>
<dbReference type="EMBL" id="ASPP01001897">
    <property type="protein sequence ID" value="ETO35163.1"/>
    <property type="molecule type" value="Genomic_DNA"/>
</dbReference>
<dbReference type="SUPFAM" id="SSF51197">
    <property type="entry name" value="Clavaminate synthase-like"/>
    <property type="match status" value="1"/>
</dbReference>
<reference evidence="3 4" key="1">
    <citation type="journal article" date="2013" name="Curr. Biol.">
        <title>The Genome of the Foraminiferan Reticulomyxa filosa.</title>
        <authorList>
            <person name="Glockner G."/>
            <person name="Hulsmann N."/>
            <person name="Schleicher M."/>
            <person name="Noegel A.A."/>
            <person name="Eichinger L."/>
            <person name="Gallinger C."/>
            <person name="Pawlowski J."/>
            <person name="Sierra R."/>
            <person name="Euteneuer U."/>
            <person name="Pillet L."/>
            <person name="Moustafa A."/>
            <person name="Platzer M."/>
            <person name="Groth M."/>
            <person name="Szafranski K."/>
            <person name="Schliwa M."/>
        </authorList>
    </citation>
    <scope>NUCLEOTIDE SEQUENCE [LARGE SCALE GENOMIC DNA]</scope>
</reference>
<dbReference type="Proteomes" id="UP000023152">
    <property type="component" value="Unassembled WGS sequence"/>
</dbReference>
<gene>
    <name evidence="3" type="ORF">RFI_01908</name>
</gene>
<dbReference type="PANTHER" id="PTHR31573">
    <property type="entry name" value="ALPHA-KETOGLUTARATE-DEPENDENT DIOXYGENASE ALKB HOMOLOG 2"/>
    <property type="match status" value="1"/>
</dbReference>
<dbReference type="AlphaFoldDB" id="X6PAK4"/>
<evidence type="ECO:0000259" key="2">
    <source>
        <dbReference type="PROSITE" id="PS51471"/>
    </source>
</evidence>
<sequence>MLKKKGVSNDFNFALVNRYKDGKDYIGYHRDSDNDLVPQSPIAMVSLGATRDFLFKHYSRQQRKKGDDTKFDDDAITEVKIEVVSGSLLVINHPTNVFWYHSLPKRLKIIVFLHEKIIFNQNFFKKRYTNSVVFKCILVFYKYLQFFQKF</sequence>
<feature type="binding site" evidence="1">
    <location>
        <position position="19"/>
    </location>
    <ligand>
        <name>2-oxoglutarate</name>
        <dbReference type="ChEBI" id="CHEBI:16810"/>
    </ligand>
</feature>
<feature type="domain" description="Fe2OG dioxygenase" evidence="2">
    <location>
        <begin position="10"/>
        <end position="127"/>
    </location>
</feature>
<comment type="caution">
    <text evidence="3">The sequence shown here is derived from an EMBL/GenBank/DDBJ whole genome shotgun (WGS) entry which is preliminary data.</text>
</comment>
<keyword evidence="4" id="KW-1185">Reference proteome</keyword>
<dbReference type="Gene3D" id="2.60.120.590">
    <property type="entry name" value="Alpha-ketoglutarate-dependent dioxygenase AlkB-like"/>
    <property type="match status" value="1"/>
</dbReference>
<dbReference type="InterPro" id="IPR032852">
    <property type="entry name" value="ALKBH2"/>
</dbReference>
<name>X6PAK4_RETFI</name>
<proteinExistence type="predicted"/>
<feature type="binding site" evidence="1">
    <location>
        <position position="101"/>
    </location>
    <ligand>
        <name>2-oxoglutarate</name>
        <dbReference type="ChEBI" id="CHEBI:16810"/>
    </ligand>
</feature>
<dbReference type="PROSITE" id="PS51471">
    <property type="entry name" value="FE2OG_OXY"/>
    <property type="match status" value="1"/>
</dbReference>
<dbReference type="GO" id="GO:0035516">
    <property type="term" value="F:broad specificity oxidative DNA demethylase activity"/>
    <property type="evidence" value="ECO:0007669"/>
    <property type="project" value="TreeGrafter"/>
</dbReference>
<dbReference type="GO" id="GO:0006307">
    <property type="term" value="P:DNA alkylation repair"/>
    <property type="evidence" value="ECO:0007669"/>
    <property type="project" value="TreeGrafter"/>
</dbReference>
<organism evidence="3 4">
    <name type="scientific">Reticulomyxa filosa</name>
    <dbReference type="NCBI Taxonomy" id="46433"/>
    <lineage>
        <taxon>Eukaryota</taxon>
        <taxon>Sar</taxon>
        <taxon>Rhizaria</taxon>
        <taxon>Retaria</taxon>
        <taxon>Foraminifera</taxon>
        <taxon>Monothalamids</taxon>
        <taxon>Reticulomyxidae</taxon>
        <taxon>Reticulomyxa</taxon>
    </lineage>
</organism>
<evidence type="ECO:0000313" key="4">
    <source>
        <dbReference type="Proteomes" id="UP000023152"/>
    </source>
</evidence>
<dbReference type="InterPro" id="IPR037151">
    <property type="entry name" value="AlkB-like_sf"/>
</dbReference>
<feature type="binding site" evidence="1">
    <location>
        <position position="29"/>
    </location>
    <ligand>
        <name>2-oxoglutarate</name>
        <dbReference type="ChEBI" id="CHEBI:16810"/>
    </ligand>
</feature>
<evidence type="ECO:0000256" key="1">
    <source>
        <dbReference type="PIRSR" id="PIRSR632852-1"/>
    </source>
</evidence>
<dbReference type="Pfam" id="PF13532">
    <property type="entry name" value="2OG-FeII_Oxy_2"/>
    <property type="match status" value="1"/>
</dbReference>
<protein>
    <recommendedName>
        <fullName evidence="2">Fe2OG dioxygenase domain-containing protein</fullName>
    </recommendedName>
</protein>
<dbReference type="OrthoDB" id="445341at2759"/>
<dbReference type="PANTHER" id="PTHR31573:SF1">
    <property type="entry name" value="DNA OXIDATIVE DEMETHYLASE ALKBH2"/>
    <property type="match status" value="1"/>
</dbReference>
<feature type="binding site" evidence="1">
    <location>
        <position position="17"/>
    </location>
    <ligand>
        <name>2-oxoglutarate</name>
        <dbReference type="ChEBI" id="CHEBI:16810"/>
    </ligand>
</feature>
<dbReference type="GO" id="GO:0051747">
    <property type="term" value="F:cytosine C-5 DNA demethylase activity"/>
    <property type="evidence" value="ECO:0007669"/>
    <property type="project" value="TreeGrafter"/>
</dbReference>
<dbReference type="GO" id="GO:0008198">
    <property type="term" value="F:ferrous iron binding"/>
    <property type="evidence" value="ECO:0007669"/>
    <property type="project" value="TreeGrafter"/>
</dbReference>